<protein>
    <submittedName>
        <fullName evidence="2">Uncharacterized protein</fullName>
    </submittedName>
</protein>
<proteinExistence type="predicted"/>
<evidence type="ECO:0000256" key="1">
    <source>
        <dbReference type="SAM" id="MobiDB-lite"/>
    </source>
</evidence>
<sequence>MVAAPVRTPTVSRLTTRPPVRSSTVYARTRNRLAASPRATADTRDTLDDPLTLIAMASALRATQPARATHAPTTGLDWTAKLSHRRLTDTPDAFAR</sequence>
<dbReference type="AlphaFoldDB" id="A0A6P2UBE1"/>
<feature type="region of interest" description="Disordered" evidence="1">
    <location>
        <begin position="1"/>
        <end position="24"/>
    </location>
</feature>
<dbReference type="EMBL" id="CABVQH010000008">
    <property type="protein sequence ID" value="VWC74096.1"/>
    <property type="molecule type" value="Genomic_DNA"/>
</dbReference>
<accession>A0A6P2UBE1</accession>
<gene>
    <name evidence="2" type="ORF">BLA18109_02752</name>
</gene>
<reference evidence="2 3" key="1">
    <citation type="submission" date="2019-09" db="EMBL/GenBank/DDBJ databases">
        <authorList>
            <person name="Depoorter E."/>
        </authorList>
    </citation>
    <scope>NUCLEOTIDE SEQUENCE [LARGE SCALE GENOMIC DNA]</scope>
    <source>
        <strain evidence="2">R-18109</strain>
    </source>
</reference>
<evidence type="ECO:0000313" key="2">
    <source>
        <dbReference type="EMBL" id="VWC74096.1"/>
    </source>
</evidence>
<name>A0A6P2UBE1_BURL3</name>
<evidence type="ECO:0000313" key="3">
    <source>
        <dbReference type="Proteomes" id="UP000494260"/>
    </source>
</evidence>
<dbReference type="Proteomes" id="UP000494260">
    <property type="component" value="Unassembled WGS sequence"/>
</dbReference>
<organism evidence="2 3">
    <name type="scientific">Burkholderia lata (strain ATCC 17760 / DSM 23089 / LMG 22485 / NCIMB 9086 / R18194 / 383)</name>
    <dbReference type="NCBI Taxonomy" id="482957"/>
    <lineage>
        <taxon>Bacteria</taxon>
        <taxon>Pseudomonadati</taxon>
        <taxon>Pseudomonadota</taxon>
        <taxon>Betaproteobacteria</taxon>
        <taxon>Burkholderiales</taxon>
        <taxon>Burkholderiaceae</taxon>
        <taxon>Burkholderia</taxon>
        <taxon>Burkholderia cepacia complex</taxon>
    </lineage>
</organism>
<feature type="compositionally biased region" description="Polar residues" evidence="1">
    <location>
        <begin position="9"/>
        <end position="24"/>
    </location>
</feature>